<keyword evidence="2" id="KW-1185">Reference proteome</keyword>
<gene>
    <name evidence="1" type="ORF">DPMN_009393</name>
</gene>
<dbReference type="AlphaFoldDB" id="A0A9D4N078"/>
<accession>A0A9D4N078</accession>
<evidence type="ECO:0000313" key="1">
    <source>
        <dbReference type="EMBL" id="KAH3885400.1"/>
    </source>
</evidence>
<organism evidence="1 2">
    <name type="scientific">Dreissena polymorpha</name>
    <name type="common">Zebra mussel</name>
    <name type="synonym">Mytilus polymorpha</name>
    <dbReference type="NCBI Taxonomy" id="45954"/>
    <lineage>
        <taxon>Eukaryota</taxon>
        <taxon>Metazoa</taxon>
        <taxon>Spiralia</taxon>
        <taxon>Lophotrochozoa</taxon>
        <taxon>Mollusca</taxon>
        <taxon>Bivalvia</taxon>
        <taxon>Autobranchia</taxon>
        <taxon>Heteroconchia</taxon>
        <taxon>Euheterodonta</taxon>
        <taxon>Imparidentia</taxon>
        <taxon>Neoheterodontei</taxon>
        <taxon>Myida</taxon>
        <taxon>Dreissenoidea</taxon>
        <taxon>Dreissenidae</taxon>
        <taxon>Dreissena</taxon>
    </lineage>
</organism>
<dbReference type="Proteomes" id="UP000828390">
    <property type="component" value="Unassembled WGS sequence"/>
</dbReference>
<sequence>MGRLISTASLLAYDLVHLDGTAHIYATMWAYALVHLDGAPHIYSYSVSICHRALGWGESYLQLLC</sequence>
<evidence type="ECO:0000313" key="2">
    <source>
        <dbReference type="Proteomes" id="UP000828390"/>
    </source>
</evidence>
<reference evidence="1" key="1">
    <citation type="journal article" date="2019" name="bioRxiv">
        <title>The Genome of the Zebra Mussel, Dreissena polymorpha: A Resource for Invasive Species Research.</title>
        <authorList>
            <person name="McCartney M.A."/>
            <person name="Auch B."/>
            <person name="Kono T."/>
            <person name="Mallez S."/>
            <person name="Zhang Y."/>
            <person name="Obille A."/>
            <person name="Becker A."/>
            <person name="Abrahante J.E."/>
            <person name="Garbe J."/>
            <person name="Badalamenti J.P."/>
            <person name="Herman A."/>
            <person name="Mangelson H."/>
            <person name="Liachko I."/>
            <person name="Sullivan S."/>
            <person name="Sone E.D."/>
            <person name="Koren S."/>
            <person name="Silverstein K.A.T."/>
            <person name="Beckman K.B."/>
            <person name="Gohl D.M."/>
        </authorList>
    </citation>
    <scope>NUCLEOTIDE SEQUENCE</scope>
    <source>
        <strain evidence="1">Duluth1</strain>
        <tissue evidence="1">Whole animal</tissue>
    </source>
</reference>
<reference evidence="1" key="2">
    <citation type="submission" date="2020-11" db="EMBL/GenBank/DDBJ databases">
        <authorList>
            <person name="McCartney M.A."/>
            <person name="Auch B."/>
            <person name="Kono T."/>
            <person name="Mallez S."/>
            <person name="Becker A."/>
            <person name="Gohl D.M."/>
            <person name="Silverstein K.A.T."/>
            <person name="Koren S."/>
            <person name="Bechman K.B."/>
            <person name="Herman A."/>
            <person name="Abrahante J.E."/>
            <person name="Garbe J."/>
        </authorList>
    </citation>
    <scope>NUCLEOTIDE SEQUENCE</scope>
    <source>
        <strain evidence="1">Duluth1</strain>
        <tissue evidence="1">Whole animal</tissue>
    </source>
</reference>
<proteinExistence type="predicted"/>
<protein>
    <submittedName>
        <fullName evidence="1">Uncharacterized protein</fullName>
    </submittedName>
</protein>
<name>A0A9D4N078_DREPO</name>
<dbReference type="EMBL" id="JAIWYP010000001">
    <property type="protein sequence ID" value="KAH3885400.1"/>
    <property type="molecule type" value="Genomic_DNA"/>
</dbReference>
<comment type="caution">
    <text evidence="1">The sequence shown here is derived from an EMBL/GenBank/DDBJ whole genome shotgun (WGS) entry which is preliminary data.</text>
</comment>